<feature type="transmembrane region" description="Helical" evidence="6">
    <location>
        <begin position="333"/>
        <end position="352"/>
    </location>
</feature>
<dbReference type="PANTHER" id="PTHR43791:SF54">
    <property type="entry name" value="MAJOR FACILITATOR SUPERFAMILY (MFS) PROFILE DOMAIN-CONTAINING PROTEIN-RELATED"/>
    <property type="match status" value="1"/>
</dbReference>
<evidence type="ECO:0000256" key="3">
    <source>
        <dbReference type="ARBA" id="ARBA00022692"/>
    </source>
</evidence>
<feature type="transmembrane region" description="Helical" evidence="6">
    <location>
        <begin position="63"/>
        <end position="80"/>
    </location>
</feature>
<keyword evidence="2" id="KW-0813">Transport</keyword>
<dbReference type="OrthoDB" id="2962993at2759"/>
<comment type="subcellular location">
    <subcellularLocation>
        <location evidence="1">Membrane</location>
        <topology evidence="1">Multi-pass membrane protein</topology>
    </subcellularLocation>
</comment>
<evidence type="ECO:0000256" key="6">
    <source>
        <dbReference type="SAM" id="Phobius"/>
    </source>
</evidence>
<evidence type="ECO:0000256" key="4">
    <source>
        <dbReference type="ARBA" id="ARBA00022989"/>
    </source>
</evidence>
<dbReference type="OMA" id="DARVNYT"/>
<sequence length="518" mass="57586">MSHKSSMEHPDLAFKPAHDHVEETPVVVEIESFRVLGLDPDDAEFYSNYPEAKRKKVVRKIDVRLVPMLALLYLICHIDRANIGNAKIEGMVEDLNMTGVQYNTILSVFFIPYLIFEVPSNILLKKFKRPSAYLGMLTIAWGIVMTCTGLVRNFGSLFALRILLGVFEAGFFPGAIYLCSYWYMPKDLATRISYFYCASALSGAFSGLLAAGIAEMDGVGGYEGWRWIFILEGIPTVLIGVACYFLLIDTPALSTRWLEPDEIRYLEISMFIKQGGMFRAENGFRWKDLKMVLSNWRIYMQAYFLFVQSALSYGTKFTLPTITKAMGFSNTVAQLLSAPPYVAAAISAIAFAKVCDRFYWRMPFVAIPMVIVVVAYSIFLGLNGALDSQRGPAYFAAVVLCIGIYPIQPAAASWNANNIAPEARRAMAIALNNCVGNIGGILGSFMYIESEKPTYHTGFGLGLALGGSGILMALLLEWTYKRGNAKKAELTVEEVQARYTEAELTDMGDTSPLFKYVL</sequence>
<dbReference type="GO" id="GO:0016020">
    <property type="term" value="C:membrane"/>
    <property type="evidence" value="ECO:0007669"/>
    <property type="project" value="UniProtKB-SubCell"/>
</dbReference>
<keyword evidence="3 6" id="KW-0812">Transmembrane</keyword>
<dbReference type="Proteomes" id="UP000012174">
    <property type="component" value="Unassembled WGS sequence"/>
</dbReference>
<feature type="transmembrane region" description="Helical" evidence="6">
    <location>
        <begin position="194"/>
        <end position="213"/>
    </location>
</feature>
<evidence type="ECO:0000313" key="9">
    <source>
        <dbReference type="Proteomes" id="UP000012174"/>
    </source>
</evidence>
<feature type="transmembrane region" description="Helical" evidence="6">
    <location>
        <begin position="100"/>
        <end position="119"/>
    </location>
</feature>
<feature type="transmembrane region" description="Helical" evidence="6">
    <location>
        <begin position="454"/>
        <end position="476"/>
    </location>
</feature>
<organism evidence="8 9">
    <name type="scientific">Eutypa lata (strain UCR-EL1)</name>
    <name type="common">Grapevine dieback disease fungus</name>
    <name type="synonym">Eutypa armeniacae</name>
    <dbReference type="NCBI Taxonomy" id="1287681"/>
    <lineage>
        <taxon>Eukaryota</taxon>
        <taxon>Fungi</taxon>
        <taxon>Dikarya</taxon>
        <taxon>Ascomycota</taxon>
        <taxon>Pezizomycotina</taxon>
        <taxon>Sordariomycetes</taxon>
        <taxon>Xylariomycetidae</taxon>
        <taxon>Xylariales</taxon>
        <taxon>Diatrypaceae</taxon>
        <taxon>Eutypa</taxon>
    </lineage>
</organism>
<name>M7S902_EUTLA</name>
<dbReference type="InterPro" id="IPR020846">
    <property type="entry name" value="MFS_dom"/>
</dbReference>
<reference evidence="9" key="1">
    <citation type="journal article" date="2013" name="Genome Announc.">
        <title>Draft genome sequence of the grapevine dieback fungus Eutypa lata UCR-EL1.</title>
        <authorList>
            <person name="Blanco-Ulate B."/>
            <person name="Rolshausen P.E."/>
            <person name="Cantu D."/>
        </authorList>
    </citation>
    <scope>NUCLEOTIDE SEQUENCE [LARGE SCALE GENOMIC DNA]</scope>
    <source>
        <strain evidence="9">UCR-EL1</strain>
    </source>
</reference>
<evidence type="ECO:0000313" key="8">
    <source>
        <dbReference type="EMBL" id="EMR62609.1"/>
    </source>
</evidence>
<dbReference type="PANTHER" id="PTHR43791">
    <property type="entry name" value="PERMEASE-RELATED"/>
    <property type="match status" value="1"/>
</dbReference>
<protein>
    <submittedName>
        <fullName evidence="8">Putative inner membrane transport protein yfav protein</fullName>
    </submittedName>
</protein>
<dbReference type="FunFam" id="1.20.1250.20:FF:000013">
    <property type="entry name" value="MFS general substrate transporter"/>
    <property type="match status" value="1"/>
</dbReference>
<feature type="transmembrane region" description="Helical" evidence="6">
    <location>
        <begin position="426"/>
        <end position="448"/>
    </location>
</feature>
<feature type="transmembrane region" description="Helical" evidence="6">
    <location>
        <begin position="296"/>
        <end position="313"/>
    </location>
</feature>
<dbReference type="GO" id="GO:0022857">
    <property type="term" value="F:transmembrane transporter activity"/>
    <property type="evidence" value="ECO:0007669"/>
    <property type="project" value="InterPro"/>
</dbReference>
<feature type="transmembrane region" description="Helical" evidence="6">
    <location>
        <begin position="225"/>
        <end position="247"/>
    </location>
</feature>
<evidence type="ECO:0000259" key="7">
    <source>
        <dbReference type="PROSITE" id="PS50850"/>
    </source>
</evidence>
<feature type="transmembrane region" description="Helical" evidence="6">
    <location>
        <begin position="157"/>
        <end position="182"/>
    </location>
</feature>
<dbReference type="Pfam" id="PF07690">
    <property type="entry name" value="MFS_1"/>
    <property type="match status" value="1"/>
</dbReference>
<feature type="transmembrane region" description="Helical" evidence="6">
    <location>
        <begin position="131"/>
        <end position="151"/>
    </location>
</feature>
<accession>M7S902</accession>
<dbReference type="Gene3D" id="1.20.1250.20">
    <property type="entry name" value="MFS general substrate transporter like domains"/>
    <property type="match status" value="2"/>
</dbReference>
<keyword evidence="4 6" id="KW-1133">Transmembrane helix</keyword>
<dbReference type="FunFam" id="1.20.1250.20:FF:000034">
    <property type="entry name" value="MFS general substrate transporter"/>
    <property type="match status" value="1"/>
</dbReference>
<feature type="transmembrane region" description="Helical" evidence="6">
    <location>
        <begin position="394"/>
        <end position="414"/>
    </location>
</feature>
<dbReference type="PROSITE" id="PS50850">
    <property type="entry name" value="MFS"/>
    <property type="match status" value="1"/>
</dbReference>
<evidence type="ECO:0000256" key="5">
    <source>
        <dbReference type="ARBA" id="ARBA00023136"/>
    </source>
</evidence>
<dbReference type="SUPFAM" id="SSF103473">
    <property type="entry name" value="MFS general substrate transporter"/>
    <property type="match status" value="1"/>
</dbReference>
<dbReference type="HOGENOM" id="CLU_001265_0_1_1"/>
<dbReference type="AlphaFoldDB" id="M7S902"/>
<feature type="transmembrane region" description="Helical" evidence="6">
    <location>
        <begin position="364"/>
        <end position="382"/>
    </location>
</feature>
<keyword evidence="9" id="KW-1185">Reference proteome</keyword>
<dbReference type="eggNOG" id="KOG2533">
    <property type="taxonomic scope" value="Eukaryota"/>
</dbReference>
<gene>
    <name evidence="8" type="ORF">UCREL1_10449</name>
</gene>
<proteinExistence type="predicted"/>
<keyword evidence="5 6" id="KW-0472">Membrane</keyword>
<dbReference type="InterPro" id="IPR011701">
    <property type="entry name" value="MFS"/>
</dbReference>
<evidence type="ECO:0000256" key="2">
    <source>
        <dbReference type="ARBA" id="ARBA00022448"/>
    </source>
</evidence>
<evidence type="ECO:0000256" key="1">
    <source>
        <dbReference type="ARBA" id="ARBA00004141"/>
    </source>
</evidence>
<dbReference type="KEGG" id="ela:UCREL1_10449"/>
<dbReference type="EMBL" id="KB707412">
    <property type="protein sequence ID" value="EMR62609.1"/>
    <property type="molecule type" value="Genomic_DNA"/>
</dbReference>
<feature type="domain" description="Major facilitator superfamily (MFS) profile" evidence="7">
    <location>
        <begin position="65"/>
        <end position="484"/>
    </location>
</feature>
<dbReference type="InterPro" id="IPR036259">
    <property type="entry name" value="MFS_trans_sf"/>
</dbReference>